<dbReference type="GO" id="GO:0030246">
    <property type="term" value="F:carbohydrate binding"/>
    <property type="evidence" value="ECO:0007669"/>
    <property type="project" value="UniProtKB-ARBA"/>
</dbReference>
<dbReference type="AlphaFoldDB" id="A0A4R6QJW9"/>
<dbReference type="Proteomes" id="UP000295361">
    <property type="component" value="Unassembled WGS sequence"/>
</dbReference>
<evidence type="ECO:0000256" key="4">
    <source>
        <dbReference type="SAM" id="SignalP"/>
    </source>
</evidence>
<keyword evidence="7" id="KW-1185">Reference proteome</keyword>
<evidence type="ECO:0000256" key="1">
    <source>
        <dbReference type="ARBA" id="ARBA00004196"/>
    </source>
</evidence>
<dbReference type="PANTHER" id="PTHR46847:SF2">
    <property type="entry name" value="ABC TRANSPORTER SUGAR-BINDING PROTEIN"/>
    <property type="match status" value="1"/>
</dbReference>
<dbReference type="PANTHER" id="PTHR46847">
    <property type="entry name" value="D-ALLOSE-BINDING PERIPLASMIC PROTEIN-RELATED"/>
    <property type="match status" value="1"/>
</dbReference>
<dbReference type="InterPro" id="IPR028082">
    <property type="entry name" value="Peripla_BP_I"/>
</dbReference>
<protein>
    <submittedName>
        <fullName evidence="6">Monosaccharide ABC transporter substrate-binding protein (CUT2 family)</fullName>
    </submittedName>
</protein>
<dbReference type="Gene3D" id="3.40.50.2300">
    <property type="match status" value="2"/>
</dbReference>
<evidence type="ECO:0000313" key="6">
    <source>
        <dbReference type="EMBL" id="TDP63316.1"/>
    </source>
</evidence>
<proteinExistence type="inferred from homology"/>
<reference evidence="6 7" key="1">
    <citation type="submission" date="2019-03" db="EMBL/GenBank/DDBJ databases">
        <title>Genomic Encyclopedia of Type Strains, Phase IV (KMG-IV): sequencing the most valuable type-strain genomes for metagenomic binning, comparative biology and taxonomic classification.</title>
        <authorList>
            <person name="Goeker M."/>
        </authorList>
    </citation>
    <scope>NUCLEOTIDE SEQUENCE [LARGE SCALE GENOMIC DNA]</scope>
    <source>
        <strain evidence="6 7">DSM 16998</strain>
    </source>
</reference>
<evidence type="ECO:0000313" key="7">
    <source>
        <dbReference type="Proteomes" id="UP000295361"/>
    </source>
</evidence>
<accession>A0A4R6QJW9</accession>
<dbReference type="EMBL" id="SNXS01000005">
    <property type="protein sequence ID" value="TDP63316.1"/>
    <property type="molecule type" value="Genomic_DNA"/>
</dbReference>
<keyword evidence="3 4" id="KW-0732">Signal</keyword>
<feature type="domain" description="Periplasmic binding protein" evidence="5">
    <location>
        <begin position="23"/>
        <end position="300"/>
    </location>
</feature>
<comment type="similarity">
    <text evidence="2">Belongs to the bacterial solute-binding protein 2 family.</text>
</comment>
<dbReference type="GO" id="GO:0030313">
    <property type="term" value="C:cell envelope"/>
    <property type="evidence" value="ECO:0007669"/>
    <property type="project" value="UniProtKB-SubCell"/>
</dbReference>
<name>A0A4R6QJW9_9BURK</name>
<comment type="subcellular location">
    <subcellularLocation>
        <location evidence="1">Cell envelope</location>
    </subcellularLocation>
</comment>
<dbReference type="SUPFAM" id="SSF53822">
    <property type="entry name" value="Periplasmic binding protein-like I"/>
    <property type="match status" value="1"/>
</dbReference>
<feature type="signal peptide" evidence="4">
    <location>
        <begin position="1"/>
        <end position="20"/>
    </location>
</feature>
<gene>
    <name evidence="6" type="ORF">DES47_105321</name>
</gene>
<evidence type="ECO:0000256" key="2">
    <source>
        <dbReference type="ARBA" id="ARBA00007639"/>
    </source>
</evidence>
<dbReference type="InterPro" id="IPR025997">
    <property type="entry name" value="SBP_2_dom"/>
</dbReference>
<evidence type="ECO:0000256" key="3">
    <source>
        <dbReference type="ARBA" id="ARBA00022729"/>
    </source>
</evidence>
<dbReference type="CDD" id="cd06324">
    <property type="entry name" value="PBP1_ABC_sugar_binding-like"/>
    <property type="match status" value="1"/>
</dbReference>
<comment type="caution">
    <text evidence="6">The sequence shown here is derived from an EMBL/GenBank/DDBJ whole genome shotgun (WGS) entry which is preliminary data.</text>
</comment>
<dbReference type="InParanoid" id="A0A4R6QJW9"/>
<organism evidence="6 7">
    <name type="scientific">Roseateles toxinivorans</name>
    <dbReference type="NCBI Taxonomy" id="270368"/>
    <lineage>
        <taxon>Bacteria</taxon>
        <taxon>Pseudomonadati</taxon>
        <taxon>Pseudomonadota</taxon>
        <taxon>Betaproteobacteria</taxon>
        <taxon>Burkholderiales</taxon>
        <taxon>Sphaerotilaceae</taxon>
        <taxon>Roseateles</taxon>
    </lineage>
</organism>
<dbReference type="Pfam" id="PF13407">
    <property type="entry name" value="Peripla_BP_4"/>
    <property type="match status" value="1"/>
</dbReference>
<sequence>MLIRALIALTLTLCSPLSLAFSVVFINPGRSDEAYWVAAGQAMQAAADSLNIRFEQRFAERDPLRVQQIARDIVARPAALRPDYVVATNDKRTLVQVAQLLDTAGIKSFAAFSGLQDDERAQVGPPRDQIPRLLGSLEPNAEEAGYLTAKALIAQGLRAKLQGTDGLLHLLAIAGDKSTPVSVLRNQGMQRAVAEQAGKVRLEQIVYADWRRDKAAEQAGWLLARYPQARLLWAGSDQMAFGAMEAAQKLGRTPGRDMLFSAINTSPEAMQARIAGRLCSLAGGHFMAGAWALVMLYDHHHGRDFADEGLELDRPMFTLFDRPTAERYLQRFGDGFGGIDFRPFSKVLNPRLKRYDFRFGQVMR</sequence>
<feature type="chain" id="PRO_5020999615" evidence="4">
    <location>
        <begin position="21"/>
        <end position="364"/>
    </location>
</feature>
<evidence type="ECO:0000259" key="5">
    <source>
        <dbReference type="Pfam" id="PF13407"/>
    </source>
</evidence>
<dbReference type="RefSeq" id="WP_243748396.1">
    <property type="nucleotide sequence ID" value="NZ_SNXS01000005.1"/>
</dbReference>